<keyword evidence="2" id="KW-0378">Hydrolase</keyword>
<feature type="domain" description="AB hydrolase-1" evidence="1">
    <location>
        <begin position="21"/>
        <end position="249"/>
    </location>
</feature>
<dbReference type="PANTHER" id="PTHR43433:SF5">
    <property type="entry name" value="AB HYDROLASE-1 DOMAIN-CONTAINING PROTEIN"/>
    <property type="match status" value="1"/>
</dbReference>
<dbReference type="PANTHER" id="PTHR43433">
    <property type="entry name" value="HYDROLASE, ALPHA/BETA FOLD FAMILY PROTEIN"/>
    <property type="match status" value="1"/>
</dbReference>
<accession>H0E767</accession>
<dbReference type="AlphaFoldDB" id="H0E767"/>
<dbReference type="RefSeq" id="WP_007575986.1">
    <property type="nucleotide sequence ID" value="NZ_AGUD01000219.1"/>
</dbReference>
<dbReference type="InterPro" id="IPR029058">
    <property type="entry name" value="AB_hydrolase_fold"/>
</dbReference>
<dbReference type="GO" id="GO:0046503">
    <property type="term" value="P:glycerolipid catabolic process"/>
    <property type="evidence" value="ECO:0007669"/>
    <property type="project" value="TreeGrafter"/>
</dbReference>
<proteinExistence type="predicted"/>
<comment type="caution">
    <text evidence="2">The sequence shown here is derived from an EMBL/GenBank/DDBJ whole genome shotgun (WGS) entry which is preliminary data.</text>
</comment>
<sequence length="264" mass="29093">MPTAICNGVELHHEVHGEGTPLICVHGLGADLREWEANLPAFAARHRTVVLDNRDVGRSGYVEQPYEVEDLAADVLALADHLGIERFHLLGASLGGAIAQHVALAAPARVRTLTVAVSWAGGGRWWRARGRALWRAVPQMTPEEVVDQLLMLSLSAAAYEDDAQRSAAAERLLANPHPQRPEGFWRQARAANRHEVRERLRELTMPVHVIGAEQDVMVPVWMSRELAMLVPNAQLTIVEGAAHGLNLERAAEFNALVLRFLREA</sequence>
<evidence type="ECO:0000313" key="2">
    <source>
        <dbReference type="EMBL" id="EHN10484.1"/>
    </source>
</evidence>
<dbReference type="PATRIC" id="fig|1097667.3.peg.2649"/>
<dbReference type="Proteomes" id="UP000005143">
    <property type="component" value="Unassembled WGS sequence"/>
</dbReference>
<dbReference type="InterPro" id="IPR050471">
    <property type="entry name" value="AB_hydrolase"/>
</dbReference>
<dbReference type="SUPFAM" id="SSF53474">
    <property type="entry name" value="alpha/beta-Hydrolases"/>
    <property type="match status" value="1"/>
</dbReference>
<protein>
    <submittedName>
        <fullName evidence="2">Alpha/beta hydrolase</fullName>
    </submittedName>
</protein>
<dbReference type="InterPro" id="IPR000073">
    <property type="entry name" value="AB_hydrolase_1"/>
</dbReference>
<dbReference type="Gene3D" id="3.40.50.1820">
    <property type="entry name" value="alpha/beta hydrolase"/>
    <property type="match status" value="1"/>
</dbReference>
<name>H0E767_9ACTN</name>
<reference evidence="2 3" key="1">
    <citation type="journal article" date="2013" name="Biodegradation">
        <title>Quantitative proteomic analysis of ibuprofen-degrading Patulibacter sp. strain I11.</title>
        <authorList>
            <person name="Almeida B."/>
            <person name="Kjeldal H."/>
            <person name="Lolas I."/>
            <person name="Knudsen A.D."/>
            <person name="Carvalho G."/>
            <person name="Nielsen K.L."/>
            <person name="Barreto Crespo M.T."/>
            <person name="Stensballe A."/>
            <person name="Nielsen J.L."/>
        </authorList>
    </citation>
    <scope>NUCLEOTIDE SEQUENCE [LARGE SCALE GENOMIC DNA]</scope>
    <source>
        <strain evidence="2 3">I11</strain>
    </source>
</reference>
<gene>
    <name evidence="2" type="ORF">PAI11_26690</name>
</gene>
<evidence type="ECO:0000313" key="3">
    <source>
        <dbReference type="Proteomes" id="UP000005143"/>
    </source>
</evidence>
<dbReference type="Pfam" id="PF00561">
    <property type="entry name" value="Abhydrolase_1"/>
    <property type="match status" value="1"/>
</dbReference>
<dbReference type="EMBL" id="AGUD01000219">
    <property type="protein sequence ID" value="EHN10484.1"/>
    <property type="molecule type" value="Genomic_DNA"/>
</dbReference>
<organism evidence="2 3">
    <name type="scientific">Patulibacter medicamentivorans</name>
    <dbReference type="NCBI Taxonomy" id="1097667"/>
    <lineage>
        <taxon>Bacteria</taxon>
        <taxon>Bacillati</taxon>
        <taxon>Actinomycetota</taxon>
        <taxon>Thermoleophilia</taxon>
        <taxon>Solirubrobacterales</taxon>
        <taxon>Patulibacteraceae</taxon>
        <taxon>Patulibacter</taxon>
    </lineage>
</organism>
<dbReference type="OrthoDB" id="8957634at2"/>
<dbReference type="GO" id="GO:0004806">
    <property type="term" value="F:triacylglycerol lipase activity"/>
    <property type="evidence" value="ECO:0007669"/>
    <property type="project" value="TreeGrafter"/>
</dbReference>
<keyword evidence="3" id="KW-1185">Reference proteome</keyword>
<evidence type="ECO:0000259" key="1">
    <source>
        <dbReference type="Pfam" id="PF00561"/>
    </source>
</evidence>